<dbReference type="InterPro" id="IPR002036">
    <property type="entry name" value="YbeY"/>
</dbReference>
<accession>A0A9D1FIE6</accession>
<organism evidence="8 9">
    <name type="scientific">Candidatus Galligastranaerophilus intestinavium</name>
    <dbReference type="NCBI Taxonomy" id="2840836"/>
    <lineage>
        <taxon>Bacteria</taxon>
        <taxon>Candidatus Galligastranaerophilus</taxon>
    </lineage>
</organism>
<evidence type="ECO:0000256" key="2">
    <source>
        <dbReference type="ARBA" id="ARBA00022722"/>
    </source>
</evidence>
<dbReference type="GO" id="GO:0006364">
    <property type="term" value="P:rRNA processing"/>
    <property type="evidence" value="ECO:0007669"/>
    <property type="project" value="UniProtKB-UniRule"/>
</dbReference>
<dbReference type="InterPro" id="IPR023091">
    <property type="entry name" value="MetalPrtase_cat_dom_sf_prd"/>
</dbReference>
<keyword evidence="3 7" id="KW-0479">Metal-binding</keyword>
<dbReference type="SUPFAM" id="SSF55486">
    <property type="entry name" value="Metalloproteases ('zincins'), catalytic domain"/>
    <property type="match status" value="1"/>
</dbReference>
<comment type="caution">
    <text evidence="8">The sequence shown here is derived from an EMBL/GenBank/DDBJ whole genome shotgun (WGS) entry which is preliminary data.</text>
</comment>
<dbReference type="NCBIfam" id="TIGR00043">
    <property type="entry name" value="rRNA maturation RNase YbeY"/>
    <property type="match status" value="1"/>
</dbReference>
<evidence type="ECO:0000256" key="3">
    <source>
        <dbReference type="ARBA" id="ARBA00022723"/>
    </source>
</evidence>
<evidence type="ECO:0000313" key="9">
    <source>
        <dbReference type="Proteomes" id="UP000886865"/>
    </source>
</evidence>
<proteinExistence type="inferred from homology"/>
<dbReference type="Proteomes" id="UP000886865">
    <property type="component" value="Unassembled WGS sequence"/>
</dbReference>
<sequence length="162" mass="18500">MNKIEINKIGKIRLPQTKTLLKKQTGKIINILIKMPQIKELSPVLKNSYKTLSLELSFCDDKTIQEINSTYRNKNKATDVITFALFADDENSIMYNDTIELGEIIISVDTLIKQAQENSNCIEDELYTLITHGILHLLGFDHLTQKDYDFVVGIQEAVIKNL</sequence>
<keyword evidence="7" id="KW-0690">Ribosome biogenesis</keyword>
<evidence type="ECO:0000313" key="8">
    <source>
        <dbReference type="EMBL" id="HIS73750.1"/>
    </source>
</evidence>
<keyword evidence="6 7" id="KW-0862">Zinc</keyword>
<comment type="similarity">
    <text evidence="1 7">Belongs to the endoribonuclease YbeY family.</text>
</comment>
<keyword evidence="7" id="KW-0963">Cytoplasm</keyword>
<gene>
    <name evidence="7 8" type="primary">ybeY</name>
    <name evidence="8" type="ORF">IAA86_01860</name>
</gene>
<dbReference type="AlphaFoldDB" id="A0A9D1FIE6"/>
<keyword evidence="4 7" id="KW-0255">Endonuclease</keyword>
<keyword evidence="5 7" id="KW-0378">Hydrolase</keyword>
<dbReference type="PANTHER" id="PTHR46986">
    <property type="entry name" value="ENDORIBONUCLEASE YBEY, CHLOROPLASTIC"/>
    <property type="match status" value="1"/>
</dbReference>
<evidence type="ECO:0000256" key="4">
    <source>
        <dbReference type="ARBA" id="ARBA00022759"/>
    </source>
</evidence>
<dbReference type="GO" id="GO:0004521">
    <property type="term" value="F:RNA endonuclease activity"/>
    <property type="evidence" value="ECO:0007669"/>
    <property type="project" value="UniProtKB-UniRule"/>
</dbReference>
<name>A0A9D1FIE6_9BACT</name>
<evidence type="ECO:0000256" key="7">
    <source>
        <dbReference type="HAMAP-Rule" id="MF_00009"/>
    </source>
</evidence>
<comment type="cofactor">
    <cofactor evidence="7">
        <name>Zn(2+)</name>
        <dbReference type="ChEBI" id="CHEBI:29105"/>
    </cofactor>
    <text evidence="7">Binds 1 zinc ion.</text>
</comment>
<dbReference type="InterPro" id="IPR020549">
    <property type="entry name" value="YbeY_CS"/>
</dbReference>
<protein>
    <recommendedName>
        <fullName evidence="7">Endoribonuclease YbeY</fullName>
        <ecNumber evidence="7">3.1.-.-</ecNumber>
    </recommendedName>
</protein>
<dbReference type="Pfam" id="PF02130">
    <property type="entry name" value="YbeY"/>
    <property type="match status" value="1"/>
</dbReference>
<keyword evidence="7" id="KW-0698">rRNA processing</keyword>
<feature type="binding site" evidence="7">
    <location>
        <position position="136"/>
    </location>
    <ligand>
        <name>Zn(2+)</name>
        <dbReference type="ChEBI" id="CHEBI:29105"/>
        <note>catalytic</note>
    </ligand>
</feature>
<reference evidence="8" key="2">
    <citation type="journal article" date="2021" name="PeerJ">
        <title>Extensive microbial diversity within the chicken gut microbiome revealed by metagenomics and culture.</title>
        <authorList>
            <person name="Gilroy R."/>
            <person name="Ravi A."/>
            <person name="Getino M."/>
            <person name="Pursley I."/>
            <person name="Horton D.L."/>
            <person name="Alikhan N.F."/>
            <person name="Baker D."/>
            <person name="Gharbi K."/>
            <person name="Hall N."/>
            <person name="Watson M."/>
            <person name="Adriaenssens E.M."/>
            <person name="Foster-Nyarko E."/>
            <person name="Jarju S."/>
            <person name="Secka A."/>
            <person name="Antonio M."/>
            <person name="Oren A."/>
            <person name="Chaudhuri R.R."/>
            <person name="La Ragione R."/>
            <person name="Hildebrand F."/>
            <person name="Pallen M.J."/>
        </authorList>
    </citation>
    <scope>NUCLEOTIDE SEQUENCE</scope>
    <source>
        <strain evidence="8">CHK152-2871</strain>
    </source>
</reference>
<evidence type="ECO:0000256" key="6">
    <source>
        <dbReference type="ARBA" id="ARBA00022833"/>
    </source>
</evidence>
<reference evidence="8" key="1">
    <citation type="submission" date="2020-10" db="EMBL/GenBank/DDBJ databases">
        <authorList>
            <person name="Gilroy R."/>
        </authorList>
    </citation>
    <scope>NUCLEOTIDE SEQUENCE</scope>
    <source>
        <strain evidence="8">CHK152-2871</strain>
    </source>
</reference>
<dbReference type="EC" id="3.1.-.-" evidence="7"/>
<dbReference type="GO" id="GO:0004222">
    <property type="term" value="F:metalloendopeptidase activity"/>
    <property type="evidence" value="ECO:0007669"/>
    <property type="project" value="InterPro"/>
</dbReference>
<comment type="subcellular location">
    <subcellularLocation>
        <location evidence="7">Cytoplasm</location>
    </subcellularLocation>
</comment>
<dbReference type="GO" id="GO:0008270">
    <property type="term" value="F:zinc ion binding"/>
    <property type="evidence" value="ECO:0007669"/>
    <property type="project" value="UniProtKB-UniRule"/>
</dbReference>
<feature type="binding site" evidence="7">
    <location>
        <position position="132"/>
    </location>
    <ligand>
        <name>Zn(2+)</name>
        <dbReference type="ChEBI" id="CHEBI:29105"/>
        <note>catalytic</note>
    </ligand>
</feature>
<dbReference type="PROSITE" id="PS01306">
    <property type="entry name" value="UPF0054"/>
    <property type="match status" value="1"/>
</dbReference>
<keyword evidence="2 7" id="KW-0540">Nuclease</keyword>
<evidence type="ECO:0000256" key="5">
    <source>
        <dbReference type="ARBA" id="ARBA00022801"/>
    </source>
</evidence>
<dbReference type="Gene3D" id="3.40.390.30">
    <property type="entry name" value="Metalloproteases ('zincins'), catalytic domain"/>
    <property type="match status" value="1"/>
</dbReference>
<evidence type="ECO:0000256" key="1">
    <source>
        <dbReference type="ARBA" id="ARBA00010875"/>
    </source>
</evidence>
<dbReference type="EMBL" id="DVJQ01000017">
    <property type="protein sequence ID" value="HIS73750.1"/>
    <property type="molecule type" value="Genomic_DNA"/>
</dbReference>
<dbReference type="PANTHER" id="PTHR46986:SF1">
    <property type="entry name" value="ENDORIBONUCLEASE YBEY, CHLOROPLASTIC"/>
    <property type="match status" value="1"/>
</dbReference>
<comment type="function">
    <text evidence="7">Single strand-specific metallo-endoribonuclease involved in late-stage 70S ribosome quality control and in maturation of the 3' terminus of the 16S rRNA.</text>
</comment>
<dbReference type="HAMAP" id="MF_00009">
    <property type="entry name" value="Endoribonucl_YbeY"/>
    <property type="match status" value="1"/>
</dbReference>
<feature type="binding site" evidence="7">
    <location>
        <position position="142"/>
    </location>
    <ligand>
        <name>Zn(2+)</name>
        <dbReference type="ChEBI" id="CHEBI:29105"/>
        <note>catalytic</note>
    </ligand>
</feature>
<dbReference type="GO" id="GO:0005737">
    <property type="term" value="C:cytoplasm"/>
    <property type="evidence" value="ECO:0007669"/>
    <property type="project" value="UniProtKB-SubCell"/>
</dbReference>